<dbReference type="SUPFAM" id="SSF51735">
    <property type="entry name" value="NAD(P)-binding Rossmann-fold domains"/>
    <property type="match status" value="1"/>
</dbReference>
<dbReference type="EMBL" id="VSSQ01006038">
    <property type="protein sequence ID" value="MPM31319.1"/>
    <property type="molecule type" value="Genomic_DNA"/>
</dbReference>
<dbReference type="Pfam" id="PF00106">
    <property type="entry name" value="adh_short"/>
    <property type="match status" value="1"/>
</dbReference>
<evidence type="ECO:0000256" key="2">
    <source>
        <dbReference type="ARBA" id="ARBA00023002"/>
    </source>
</evidence>
<comment type="caution">
    <text evidence="4">The sequence shown here is derived from an EMBL/GenBank/DDBJ whole genome shotgun (WGS) entry which is preliminary data.</text>
</comment>
<sequence length="295" mass="30930">MVGSLAAQRHEVGRQHRGRASPQPAQGSCRPCPPAQLWDNRAMAALSSSQGDRKIAVVTGASSGIGAASARALAADGFKVFCAARRLDRLTELADEIDGVAVVCDVTDQDQVDALAAAVGPRCDVVLNNAGGALGQDPIETADVADWERMYQINVAGSLRVTQALLGAVEAAHGAFIFITSTAAETAYEGGGGYCGVKSAERFMAGSLRLELVGRPIRVCEVSPGMVHTDEFSLVRFGGDQAKADAVYAGVAEPLVAADIAEAVRWIATLPEHVNIDRLVIRPRAQAANWKVARD</sequence>
<keyword evidence="2 4" id="KW-0560">Oxidoreductase</keyword>
<name>A0A644YSL4_9ZZZZ</name>
<proteinExistence type="inferred from homology"/>
<reference evidence="4" key="1">
    <citation type="submission" date="2019-08" db="EMBL/GenBank/DDBJ databases">
        <authorList>
            <person name="Kucharzyk K."/>
            <person name="Murdoch R.W."/>
            <person name="Higgins S."/>
            <person name="Loffler F."/>
        </authorList>
    </citation>
    <scope>NUCLEOTIDE SEQUENCE</scope>
</reference>
<accession>A0A644YSL4</accession>
<dbReference type="InterPro" id="IPR002347">
    <property type="entry name" value="SDR_fam"/>
</dbReference>
<evidence type="ECO:0000256" key="3">
    <source>
        <dbReference type="SAM" id="MobiDB-lite"/>
    </source>
</evidence>
<evidence type="ECO:0000256" key="1">
    <source>
        <dbReference type="ARBA" id="ARBA00006484"/>
    </source>
</evidence>
<dbReference type="GO" id="GO:0016616">
    <property type="term" value="F:oxidoreductase activity, acting on the CH-OH group of donors, NAD or NADP as acceptor"/>
    <property type="evidence" value="ECO:0007669"/>
    <property type="project" value="UniProtKB-ARBA"/>
</dbReference>
<organism evidence="4">
    <name type="scientific">bioreactor metagenome</name>
    <dbReference type="NCBI Taxonomy" id="1076179"/>
    <lineage>
        <taxon>unclassified sequences</taxon>
        <taxon>metagenomes</taxon>
        <taxon>ecological metagenomes</taxon>
    </lineage>
</organism>
<dbReference type="PANTHER" id="PTHR42901:SF1">
    <property type="entry name" value="ALCOHOL DEHYDROGENASE"/>
    <property type="match status" value="1"/>
</dbReference>
<dbReference type="EC" id="1.-.-.-" evidence="4"/>
<feature type="region of interest" description="Disordered" evidence="3">
    <location>
        <begin position="1"/>
        <end position="33"/>
    </location>
</feature>
<gene>
    <name evidence="4" type="ORF">SDC9_77874</name>
</gene>
<comment type="similarity">
    <text evidence="1">Belongs to the short-chain dehydrogenases/reductases (SDR) family.</text>
</comment>
<protein>
    <submittedName>
        <fullName evidence="4">Putative oxidoreductase</fullName>
        <ecNumber evidence="4">1.-.-.-</ecNumber>
    </submittedName>
</protein>
<evidence type="ECO:0000313" key="4">
    <source>
        <dbReference type="EMBL" id="MPM31319.1"/>
    </source>
</evidence>
<dbReference type="AlphaFoldDB" id="A0A644YSL4"/>
<dbReference type="Gene3D" id="3.40.50.720">
    <property type="entry name" value="NAD(P)-binding Rossmann-like Domain"/>
    <property type="match status" value="1"/>
</dbReference>
<dbReference type="InterPro" id="IPR036291">
    <property type="entry name" value="NAD(P)-bd_dom_sf"/>
</dbReference>
<dbReference type="FunFam" id="3.40.50.720:FF:000047">
    <property type="entry name" value="NADP-dependent L-serine/L-allo-threonine dehydrogenase"/>
    <property type="match status" value="1"/>
</dbReference>
<dbReference type="PANTHER" id="PTHR42901">
    <property type="entry name" value="ALCOHOL DEHYDROGENASE"/>
    <property type="match status" value="1"/>
</dbReference>
<dbReference type="PRINTS" id="PR00081">
    <property type="entry name" value="GDHRDH"/>
</dbReference>